<accession>A0AAE8YKU9</accession>
<proteinExistence type="predicted"/>
<evidence type="ECO:0000313" key="1">
    <source>
        <dbReference type="EMBL" id="UFQ21629.1"/>
    </source>
</evidence>
<dbReference type="Proteomes" id="UP001242828">
    <property type="component" value="Segment"/>
</dbReference>
<organism evidence="1 2">
    <name type="scientific">Micropterus dolomieu adomavirus 1</name>
    <dbReference type="NCBI Taxonomy" id="2744370"/>
    <lineage>
        <taxon>Viruses</taxon>
        <taxon>Adomaviruses</taxon>
    </lineage>
</organism>
<protein>
    <submittedName>
        <fullName evidence="1">LO4</fullName>
    </submittedName>
</protein>
<sequence>MFKTLIQRKRDPTTVYMILVVGENASYVPITDVFPEYKGTQSSVPDIRALNSQLKALTGVLSSFAQKQHRIEESMRALSDELVRVRELITDEKVELSRQLEHHKSATKLFVEQNRSQLNTSVSHRLRNIERTVTTLQTSFTENTKSVLTPIVRDIESLTARMLYIEKAFSATTEQDA</sequence>
<dbReference type="EMBL" id="MZ673484">
    <property type="protein sequence ID" value="UFQ21629.1"/>
    <property type="molecule type" value="Genomic_DNA"/>
</dbReference>
<evidence type="ECO:0000313" key="2">
    <source>
        <dbReference type="Proteomes" id="UP001242828"/>
    </source>
</evidence>
<name>A0AAE8YKU9_9VIRU</name>
<reference evidence="1" key="1">
    <citation type="submission" date="2021-07" db="EMBL/GenBank/DDBJ databases">
        <title>Novel Adomaviruses Associated with Blotchy Bass Syndrome and Mucoid Lesions on Smallmouth Bass (Micropterus dolomieu).</title>
        <authorList>
            <person name="Iwanowicz L.R."/>
            <person name="Young K.T."/>
            <person name="Adams C.R."/>
            <person name="Blazer V.S."/>
            <person name="Walsh H.L."/>
            <person name="Raines C.D."/>
            <person name="Cornman R.S."/>
        </authorList>
    </citation>
    <scope>NUCLEOTIDE SEQUENCE</scope>
    <source>
        <strain evidence="1">SUSMA89</strain>
    </source>
</reference>